<evidence type="ECO:0000259" key="2">
    <source>
        <dbReference type="Pfam" id="PF10756"/>
    </source>
</evidence>
<protein>
    <submittedName>
        <fullName evidence="3">PH domain-containing protein</fullName>
    </submittedName>
</protein>
<dbReference type="AlphaFoldDB" id="A0A5C7Y8D3"/>
<dbReference type="InterPro" id="IPR019692">
    <property type="entry name" value="CFP-6_PH"/>
</dbReference>
<feature type="transmembrane region" description="Helical" evidence="1">
    <location>
        <begin position="21"/>
        <end position="43"/>
    </location>
</feature>
<dbReference type="OrthoDB" id="5191452at2"/>
<gene>
    <name evidence="3" type="ORF">E6Q54_06290</name>
</gene>
<dbReference type="Pfam" id="PF10756">
    <property type="entry name" value="bPH_6"/>
    <property type="match status" value="1"/>
</dbReference>
<dbReference type="Proteomes" id="UP000321797">
    <property type="component" value="Unassembled WGS sequence"/>
</dbReference>
<evidence type="ECO:0000256" key="1">
    <source>
        <dbReference type="SAM" id="Phobius"/>
    </source>
</evidence>
<sequence>MTSSSGSSHWELQVRPRMMRYGLWIVATLIVTIHVVVSLLLTIRSSGVIFRAYDQVAVVVLGFIVAGALLLLTRARVRAGEAGISVRNALADRLVPWSQIVGVTFPPGKRWARLELPDDEYIPLVAIQSADKEYAVQAMRELRALLSRYRPSSPPADTESRP</sequence>
<organism evidence="3 4">
    <name type="scientific">Mycolicibacter arupensis</name>
    <dbReference type="NCBI Taxonomy" id="342002"/>
    <lineage>
        <taxon>Bacteria</taxon>
        <taxon>Bacillati</taxon>
        <taxon>Actinomycetota</taxon>
        <taxon>Actinomycetes</taxon>
        <taxon>Mycobacteriales</taxon>
        <taxon>Mycobacteriaceae</taxon>
        <taxon>Mycolicibacter</taxon>
    </lineage>
</organism>
<keyword evidence="1" id="KW-1133">Transmembrane helix</keyword>
<feature type="transmembrane region" description="Helical" evidence="1">
    <location>
        <begin position="55"/>
        <end position="72"/>
    </location>
</feature>
<proteinExistence type="predicted"/>
<dbReference type="EMBL" id="SSGD01000028">
    <property type="protein sequence ID" value="TXI58209.1"/>
    <property type="molecule type" value="Genomic_DNA"/>
</dbReference>
<keyword evidence="1" id="KW-0472">Membrane</keyword>
<accession>A0A5C7Y8D3</accession>
<evidence type="ECO:0000313" key="4">
    <source>
        <dbReference type="Proteomes" id="UP000321797"/>
    </source>
</evidence>
<name>A0A5C7Y8D3_9MYCO</name>
<evidence type="ECO:0000313" key="3">
    <source>
        <dbReference type="EMBL" id="TXI58209.1"/>
    </source>
</evidence>
<dbReference type="RefSeq" id="WP_109370692.1">
    <property type="nucleotide sequence ID" value="NZ_JACKUJ010000036.1"/>
</dbReference>
<reference evidence="3 4" key="1">
    <citation type="submission" date="2018-09" db="EMBL/GenBank/DDBJ databases">
        <title>Metagenome Assembled Genomes from an Advanced Water Purification Facility.</title>
        <authorList>
            <person name="Stamps B.W."/>
            <person name="Spear J.R."/>
        </authorList>
    </citation>
    <scope>NUCLEOTIDE SEQUENCE [LARGE SCALE GENOMIC DNA]</scope>
    <source>
        <strain evidence="3">Bin_29_2</strain>
    </source>
</reference>
<keyword evidence="1" id="KW-0812">Transmembrane</keyword>
<comment type="caution">
    <text evidence="3">The sequence shown here is derived from an EMBL/GenBank/DDBJ whole genome shotgun (WGS) entry which is preliminary data.</text>
</comment>
<feature type="domain" description="Low molecular weight protein antigen 6 PH" evidence="2">
    <location>
        <begin position="74"/>
        <end position="143"/>
    </location>
</feature>